<feature type="signal peptide" evidence="2">
    <location>
        <begin position="1"/>
        <end position="30"/>
    </location>
</feature>
<evidence type="ECO:0000256" key="2">
    <source>
        <dbReference type="SAM" id="SignalP"/>
    </source>
</evidence>
<name>A0A4Y2AWH9_ARAVE</name>
<sequence>MTVKRVNQVINKICCLLHVAVMASGTGTWGSVLPITRRFGCCNGFRNGGMGQRSAYYTVAVMASGTAAWGSVLPITRGMGRRSVYYTLKGFSHMCTKFQ</sequence>
<evidence type="ECO:0000313" key="4">
    <source>
        <dbReference type="Proteomes" id="UP000499080"/>
    </source>
</evidence>
<protein>
    <submittedName>
        <fullName evidence="3">Uncharacterized protein</fullName>
    </submittedName>
</protein>
<keyword evidence="2" id="KW-0732">Signal</keyword>
<reference evidence="3 4" key="1">
    <citation type="journal article" date="2019" name="Sci. Rep.">
        <title>Orb-weaving spider Araneus ventricosus genome elucidates the spidroin gene catalogue.</title>
        <authorList>
            <person name="Kono N."/>
            <person name="Nakamura H."/>
            <person name="Ohtoshi R."/>
            <person name="Moran D.A.P."/>
            <person name="Shinohara A."/>
            <person name="Yoshida Y."/>
            <person name="Fujiwara M."/>
            <person name="Mori M."/>
            <person name="Tomita M."/>
            <person name="Arakawa K."/>
        </authorList>
    </citation>
    <scope>NUCLEOTIDE SEQUENCE [LARGE SCALE GENOMIC DNA]</scope>
</reference>
<feature type="chain" id="PRO_5021336055" evidence="2">
    <location>
        <begin position="31"/>
        <end position="99"/>
    </location>
</feature>
<keyword evidence="4" id="KW-1185">Reference proteome</keyword>
<keyword evidence="1" id="KW-0472">Membrane</keyword>
<comment type="caution">
    <text evidence="3">The sequence shown here is derived from an EMBL/GenBank/DDBJ whole genome shotgun (WGS) entry which is preliminary data.</text>
</comment>
<keyword evidence="1" id="KW-1133">Transmembrane helix</keyword>
<gene>
    <name evidence="3" type="ORF">AVEN_196362_1</name>
</gene>
<dbReference type="Proteomes" id="UP000499080">
    <property type="component" value="Unassembled WGS sequence"/>
</dbReference>
<evidence type="ECO:0000256" key="1">
    <source>
        <dbReference type="SAM" id="Phobius"/>
    </source>
</evidence>
<dbReference type="AlphaFoldDB" id="A0A4Y2AWH9"/>
<dbReference type="EMBL" id="BGPR01000033">
    <property type="protein sequence ID" value="GBL83515.1"/>
    <property type="molecule type" value="Genomic_DNA"/>
</dbReference>
<proteinExistence type="predicted"/>
<organism evidence="3 4">
    <name type="scientific">Araneus ventricosus</name>
    <name type="common">Orbweaver spider</name>
    <name type="synonym">Epeira ventricosa</name>
    <dbReference type="NCBI Taxonomy" id="182803"/>
    <lineage>
        <taxon>Eukaryota</taxon>
        <taxon>Metazoa</taxon>
        <taxon>Ecdysozoa</taxon>
        <taxon>Arthropoda</taxon>
        <taxon>Chelicerata</taxon>
        <taxon>Arachnida</taxon>
        <taxon>Araneae</taxon>
        <taxon>Araneomorphae</taxon>
        <taxon>Entelegynae</taxon>
        <taxon>Araneoidea</taxon>
        <taxon>Araneidae</taxon>
        <taxon>Araneus</taxon>
    </lineage>
</organism>
<feature type="transmembrane region" description="Helical" evidence="1">
    <location>
        <begin position="54"/>
        <end position="75"/>
    </location>
</feature>
<accession>A0A4Y2AWH9</accession>
<keyword evidence="1" id="KW-0812">Transmembrane</keyword>
<evidence type="ECO:0000313" key="3">
    <source>
        <dbReference type="EMBL" id="GBL83515.1"/>
    </source>
</evidence>